<keyword evidence="1" id="KW-1133">Transmembrane helix</keyword>
<protein>
    <recommendedName>
        <fullName evidence="4">DUF3592 domain-containing protein</fullName>
    </recommendedName>
</protein>
<dbReference type="AlphaFoldDB" id="A0A3E1R900"/>
<dbReference type="Proteomes" id="UP000260665">
    <property type="component" value="Unassembled WGS sequence"/>
</dbReference>
<accession>A0A3E1R900</accession>
<dbReference type="EMBL" id="QFZK01000013">
    <property type="protein sequence ID" value="RFO95723.1"/>
    <property type="molecule type" value="Genomic_DNA"/>
</dbReference>
<evidence type="ECO:0000256" key="1">
    <source>
        <dbReference type="SAM" id="Phobius"/>
    </source>
</evidence>
<sequence length="131" mass="14164">MQTATAITGLLLCLAMLWNLLREDLRRLGGEQTAIGKIVDIQTSVDSDRVSTYTAVVRFESENGPMQFVDGFSGTSRPREGSSVTVRYPNGQPHLAQIPRPLFRLLAYVVTTGLAVFTIAILTGVLTVPAG</sequence>
<evidence type="ECO:0008006" key="4">
    <source>
        <dbReference type="Google" id="ProtNLM"/>
    </source>
</evidence>
<keyword evidence="1" id="KW-0472">Membrane</keyword>
<comment type="caution">
    <text evidence="2">The sequence shown here is derived from an EMBL/GenBank/DDBJ whole genome shotgun (WGS) entry which is preliminary data.</text>
</comment>
<proteinExistence type="predicted"/>
<evidence type="ECO:0000313" key="3">
    <source>
        <dbReference type="Proteomes" id="UP000260665"/>
    </source>
</evidence>
<keyword evidence="1" id="KW-0812">Transmembrane</keyword>
<evidence type="ECO:0000313" key="2">
    <source>
        <dbReference type="EMBL" id="RFO95723.1"/>
    </source>
</evidence>
<gene>
    <name evidence="2" type="ORF">DIC66_17165</name>
</gene>
<name>A0A3E1R900_9BURK</name>
<feature type="transmembrane region" description="Helical" evidence="1">
    <location>
        <begin position="105"/>
        <end position="128"/>
    </location>
</feature>
<feature type="transmembrane region" description="Helical" evidence="1">
    <location>
        <begin position="6"/>
        <end position="21"/>
    </location>
</feature>
<keyword evidence="3" id="KW-1185">Reference proteome</keyword>
<reference evidence="2 3" key="1">
    <citation type="submission" date="2018-05" db="EMBL/GenBank/DDBJ databases">
        <title>Rhodoferax soyangensis sp.nov., isolated from an oligotrophic freshwater lake.</title>
        <authorList>
            <person name="Park M."/>
        </authorList>
    </citation>
    <scope>NUCLEOTIDE SEQUENCE [LARGE SCALE GENOMIC DNA]</scope>
    <source>
        <strain evidence="2 3">IMCC26218</strain>
    </source>
</reference>
<dbReference type="RefSeq" id="WP_117179328.1">
    <property type="nucleotide sequence ID" value="NZ_QFZK01000013.1"/>
</dbReference>
<organism evidence="2 3">
    <name type="scientific">Rhodoferax lacus</name>
    <dbReference type="NCBI Taxonomy" id="2184758"/>
    <lineage>
        <taxon>Bacteria</taxon>
        <taxon>Pseudomonadati</taxon>
        <taxon>Pseudomonadota</taxon>
        <taxon>Betaproteobacteria</taxon>
        <taxon>Burkholderiales</taxon>
        <taxon>Comamonadaceae</taxon>
        <taxon>Rhodoferax</taxon>
    </lineage>
</organism>